<protein>
    <recommendedName>
        <fullName evidence="10">Small ribosomal subunit biogenesis GTPase RsgA</fullName>
        <ecNumber evidence="10">3.6.1.-</ecNumber>
    </recommendedName>
</protein>
<dbReference type="RefSeq" id="WP_056975150.1">
    <property type="nucleotide sequence ID" value="NZ_AYZL01000020.1"/>
</dbReference>
<evidence type="ECO:0000256" key="9">
    <source>
        <dbReference type="ARBA" id="ARBA00023134"/>
    </source>
</evidence>
<dbReference type="Pfam" id="PF03193">
    <property type="entry name" value="RsgA_GTPase"/>
    <property type="match status" value="1"/>
</dbReference>
<dbReference type="InterPro" id="IPR027417">
    <property type="entry name" value="P-loop_NTPase"/>
</dbReference>
<dbReference type="InterPro" id="IPR004881">
    <property type="entry name" value="Ribosome_biogen_GTPase_RsgA"/>
</dbReference>
<gene>
    <name evidence="10" type="primary">rsgA</name>
    <name evidence="13" type="ORF">FC86_GL000951</name>
</gene>
<keyword evidence="5 10" id="KW-0547">Nucleotide-binding</keyword>
<dbReference type="EC" id="3.6.1.-" evidence="10"/>
<keyword evidence="2 10" id="KW-0690">Ribosome biogenesis</keyword>
<keyword evidence="9 10" id="KW-0342">GTP-binding</keyword>
<dbReference type="Gene3D" id="3.40.50.300">
    <property type="entry name" value="P-loop containing nucleotide triphosphate hydrolases"/>
    <property type="match status" value="1"/>
</dbReference>
<keyword evidence="3 10" id="KW-0479">Metal-binding</keyword>
<dbReference type="Proteomes" id="UP000051378">
    <property type="component" value="Unassembled WGS sequence"/>
</dbReference>
<dbReference type="InterPro" id="IPR010914">
    <property type="entry name" value="RsgA_GTPase_dom"/>
</dbReference>
<evidence type="ECO:0000256" key="7">
    <source>
        <dbReference type="ARBA" id="ARBA00022833"/>
    </source>
</evidence>
<dbReference type="PANTHER" id="PTHR32120">
    <property type="entry name" value="SMALL RIBOSOMAL SUBUNIT BIOGENESIS GTPASE RSGA"/>
    <property type="match status" value="1"/>
</dbReference>
<feature type="binding site" evidence="10">
    <location>
        <begin position="164"/>
        <end position="172"/>
    </location>
    <ligand>
        <name>GTP</name>
        <dbReference type="ChEBI" id="CHEBI:37565"/>
    </ligand>
</feature>
<feature type="binding site" evidence="10">
    <location>
        <begin position="113"/>
        <end position="116"/>
    </location>
    <ligand>
        <name>GTP</name>
        <dbReference type="ChEBI" id="CHEBI:37565"/>
    </ligand>
</feature>
<feature type="binding site" evidence="10">
    <location>
        <position position="252"/>
    </location>
    <ligand>
        <name>Zn(2+)</name>
        <dbReference type="ChEBI" id="CHEBI:29105"/>
    </ligand>
</feature>
<dbReference type="Gene3D" id="1.10.40.50">
    <property type="entry name" value="Probable gtpase engc, domain 3"/>
    <property type="match status" value="1"/>
</dbReference>
<keyword evidence="14" id="KW-1185">Reference proteome</keyword>
<proteinExistence type="inferred from homology"/>
<dbReference type="CDD" id="cd04466">
    <property type="entry name" value="S1_YloQ_GTPase"/>
    <property type="match status" value="1"/>
</dbReference>
<dbReference type="SUPFAM" id="SSF52540">
    <property type="entry name" value="P-loop containing nucleoside triphosphate hydrolases"/>
    <property type="match status" value="1"/>
</dbReference>
<dbReference type="PROSITE" id="PS50936">
    <property type="entry name" value="ENGC_GTPASE"/>
    <property type="match status" value="1"/>
</dbReference>
<dbReference type="Gene3D" id="2.40.50.140">
    <property type="entry name" value="Nucleic acid-binding proteins"/>
    <property type="match status" value="1"/>
</dbReference>
<feature type="binding site" evidence="10">
    <location>
        <position position="258"/>
    </location>
    <ligand>
        <name>Zn(2+)</name>
        <dbReference type="ChEBI" id="CHEBI:29105"/>
    </ligand>
</feature>
<keyword evidence="6 10" id="KW-0378">Hydrolase</keyword>
<dbReference type="GO" id="GO:0005737">
    <property type="term" value="C:cytoplasm"/>
    <property type="evidence" value="ECO:0007669"/>
    <property type="project" value="UniProtKB-SubCell"/>
</dbReference>
<evidence type="ECO:0000259" key="12">
    <source>
        <dbReference type="PROSITE" id="PS51721"/>
    </source>
</evidence>
<dbReference type="GO" id="GO:0019843">
    <property type="term" value="F:rRNA binding"/>
    <property type="evidence" value="ECO:0007669"/>
    <property type="project" value="UniProtKB-KW"/>
</dbReference>
<keyword evidence="7 10" id="KW-0862">Zinc</keyword>
<keyword evidence="1 10" id="KW-0963">Cytoplasm</keyword>
<comment type="cofactor">
    <cofactor evidence="10">
        <name>Zn(2+)</name>
        <dbReference type="ChEBI" id="CHEBI:29105"/>
    </cofactor>
    <text evidence="10">Binds 1 zinc ion per subunit.</text>
</comment>
<evidence type="ECO:0000256" key="1">
    <source>
        <dbReference type="ARBA" id="ARBA00022490"/>
    </source>
</evidence>
<keyword evidence="4 10" id="KW-0699">rRNA-binding</keyword>
<keyword evidence="8 10" id="KW-0694">RNA-binding</keyword>
<dbReference type="NCBIfam" id="TIGR00157">
    <property type="entry name" value="ribosome small subunit-dependent GTPase A"/>
    <property type="match status" value="1"/>
</dbReference>
<dbReference type="InterPro" id="IPR030378">
    <property type="entry name" value="G_CP_dom"/>
</dbReference>
<feature type="binding site" evidence="10">
    <location>
        <position position="245"/>
    </location>
    <ligand>
        <name>Zn(2+)</name>
        <dbReference type="ChEBI" id="CHEBI:29105"/>
    </ligand>
</feature>
<accession>A0A0R2DIC9</accession>
<comment type="subunit">
    <text evidence="10">Monomer. Associates with 30S ribosomal subunit, binds 16S rRNA.</text>
</comment>
<dbReference type="GO" id="GO:0003924">
    <property type="term" value="F:GTPase activity"/>
    <property type="evidence" value="ECO:0007669"/>
    <property type="project" value="UniProtKB-UniRule"/>
</dbReference>
<feature type="binding site" evidence="10">
    <location>
        <position position="250"/>
    </location>
    <ligand>
        <name>Zn(2+)</name>
        <dbReference type="ChEBI" id="CHEBI:29105"/>
    </ligand>
</feature>
<evidence type="ECO:0000256" key="4">
    <source>
        <dbReference type="ARBA" id="ARBA00022730"/>
    </source>
</evidence>
<comment type="similarity">
    <text evidence="10">Belongs to the TRAFAC class YlqF/YawG GTPase family. RsgA subfamily.</text>
</comment>
<dbReference type="OrthoDB" id="9809485at2"/>
<dbReference type="HAMAP" id="MF_01820">
    <property type="entry name" value="GTPase_RsgA"/>
    <property type="match status" value="1"/>
</dbReference>
<evidence type="ECO:0000256" key="3">
    <source>
        <dbReference type="ARBA" id="ARBA00022723"/>
    </source>
</evidence>
<feature type="domain" description="CP-type G" evidence="12">
    <location>
        <begin position="64"/>
        <end position="221"/>
    </location>
</feature>
<evidence type="ECO:0000256" key="2">
    <source>
        <dbReference type="ARBA" id="ARBA00022517"/>
    </source>
</evidence>
<evidence type="ECO:0000256" key="8">
    <source>
        <dbReference type="ARBA" id="ARBA00022884"/>
    </source>
</evidence>
<comment type="function">
    <text evidence="10">One of several proteins that assist in the late maturation steps of the functional core of the 30S ribosomal subunit. Helps release RbfA from mature subunits. May play a role in the assembly of ribosomal proteins into the subunit. Circularly permuted GTPase that catalyzes slow GTP hydrolysis, GTPase activity is stimulated by the 30S ribosomal subunit.</text>
</comment>
<dbReference type="InterPro" id="IPR012340">
    <property type="entry name" value="NA-bd_OB-fold"/>
</dbReference>
<organism evidence="13 14">
    <name type="scientific">Holzapfeliella floricola DSM 23037 = JCM 16512</name>
    <dbReference type="NCBI Taxonomy" id="1423744"/>
    <lineage>
        <taxon>Bacteria</taxon>
        <taxon>Bacillati</taxon>
        <taxon>Bacillota</taxon>
        <taxon>Bacilli</taxon>
        <taxon>Lactobacillales</taxon>
        <taxon>Lactobacillaceae</taxon>
        <taxon>Holzapfeliella</taxon>
    </lineage>
</organism>
<dbReference type="EMBL" id="AYZL01000020">
    <property type="protein sequence ID" value="KRN03839.1"/>
    <property type="molecule type" value="Genomic_DNA"/>
</dbReference>
<comment type="caution">
    <text evidence="13">The sequence shown here is derived from an EMBL/GenBank/DDBJ whole genome shotgun (WGS) entry which is preliminary data.</text>
</comment>
<evidence type="ECO:0000259" key="11">
    <source>
        <dbReference type="PROSITE" id="PS50936"/>
    </source>
</evidence>
<dbReference type="PROSITE" id="PS51721">
    <property type="entry name" value="G_CP"/>
    <property type="match status" value="1"/>
</dbReference>
<reference evidence="13 14" key="1">
    <citation type="journal article" date="2015" name="Genome Announc.">
        <title>Expanding the biotechnology potential of lactobacilli through comparative genomics of 213 strains and associated genera.</title>
        <authorList>
            <person name="Sun Z."/>
            <person name="Harris H.M."/>
            <person name="McCann A."/>
            <person name="Guo C."/>
            <person name="Argimon S."/>
            <person name="Zhang W."/>
            <person name="Yang X."/>
            <person name="Jeffery I.B."/>
            <person name="Cooney J.C."/>
            <person name="Kagawa T.F."/>
            <person name="Liu W."/>
            <person name="Song Y."/>
            <person name="Salvetti E."/>
            <person name="Wrobel A."/>
            <person name="Rasinkangas P."/>
            <person name="Parkhill J."/>
            <person name="Rea M.C."/>
            <person name="O'Sullivan O."/>
            <person name="Ritari J."/>
            <person name="Douillard F.P."/>
            <person name="Paul Ross R."/>
            <person name="Yang R."/>
            <person name="Briner A.E."/>
            <person name="Felis G.E."/>
            <person name="de Vos W.M."/>
            <person name="Barrangou R."/>
            <person name="Klaenhammer T.R."/>
            <person name="Caufield P.W."/>
            <person name="Cui Y."/>
            <person name="Zhang H."/>
            <person name="O'Toole P.W."/>
        </authorList>
    </citation>
    <scope>NUCLEOTIDE SEQUENCE [LARGE SCALE GENOMIC DNA]</scope>
    <source>
        <strain evidence="13 14">DSM 23037</strain>
    </source>
</reference>
<evidence type="ECO:0000313" key="14">
    <source>
        <dbReference type="Proteomes" id="UP000051378"/>
    </source>
</evidence>
<dbReference type="CDD" id="cd01854">
    <property type="entry name" value="YjeQ_EngC"/>
    <property type="match status" value="1"/>
</dbReference>
<dbReference type="GO" id="GO:0005525">
    <property type="term" value="F:GTP binding"/>
    <property type="evidence" value="ECO:0007669"/>
    <property type="project" value="UniProtKB-UniRule"/>
</dbReference>
<evidence type="ECO:0000256" key="10">
    <source>
        <dbReference type="HAMAP-Rule" id="MF_01820"/>
    </source>
</evidence>
<dbReference type="SUPFAM" id="SSF50249">
    <property type="entry name" value="Nucleic acid-binding proteins"/>
    <property type="match status" value="1"/>
</dbReference>
<dbReference type="Pfam" id="PF16745">
    <property type="entry name" value="RsgA_N"/>
    <property type="match status" value="1"/>
</dbReference>
<dbReference type="GO" id="GO:0046872">
    <property type="term" value="F:metal ion binding"/>
    <property type="evidence" value="ECO:0007669"/>
    <property type="project" value="UniProtKB-KW"/>
</dbReference>
<name>A0A0R2DIC9_9LACO</name>
<feature type="domain" description="EngC GTPase" evidence="11">
    <location>
        <begin position="73"/>
        <end position="219"/>
    </location>
</feature>
<sequence length="301" mass="35002">MIKGQIINSISGFYDVVTDQGKYRTRARGNLRNKRQKPIVGDYVEIQPEEATKTGYLMSINERKNSLKRPLLANISDVLLLISAREPEFSPKLLDRFLTFIEEHHVDIAIYISKMDLLSDDEVTHLKKQLTYYENIGYPVFYSDQPLSVLKTYFKTKHLSVLAGQSGVGKSTLLNQLNPNAQQETAEISQTLNRGKHTTRQVQLFELESGYLADTPGFSSIDIQMIQIDDLRDCFVEFRSKAHLCQFRSCQHFNEPNCEIKHLVETGEILQSRYDMYLELREEIERSRTPEYVKKQRKRRK</sequence>
<evidence type="ECO:0000256" key="5">
    <source>
        <dbReference type="ARBA" id="ARBA00022741"/>
    </source>
</evidence>
<dbReference type="GO" id="GO:0042274">
    <property type="term" value="P:ribosomal small subunit biogenesis"/>
    <property type="evidence" value="ECO:0007669"/>
    <property type="project" value="UniProtKB-UniRule"/>
</dbReference>
<dbReference type="PATRIC" id="fig|1423744.4.peg.977"/>
<comment type="subcellular location">
    <subcellularLocation>
        <location evidence="10">Cytoplasm</location>
    </subcellularLocation>
</comment>
<dbReference type="AlphaFoldDB" id="A0A0R2DIC9"/>
<dbReference type="PANTHER" id="PTHR32120:SF11">
    <property type="entry name" value="SMALL RIBOSOMAL SUBUNIT BIOGENESIS GTPASE RSGA 1, MITOCHONDRIAL-RELATED"/>
    <property type="match status" value="1"/>
</dbReference>
<evidence type="ECO:0000256" key="6">
    <source>
        <dbReference type="ARBA" id="ARBA00022801"/>
    </source>
</evidence>
<dbReference type="STRING" id="1423744.FC86_GL000951"/>
<evidence type="ECO:0000313" key="13">
    <source>
        <dbReference type="EMBL" id="KRN03839.1"/>
    </source>
</evidence>
<dbReference type="InterPro" id="IPR031944">
    <property type="entry name" value="RsgA_N"/>
</dbReference>